<dbReference type="EMBL" id="CAJVQC010096972">
    <property type="protein sequence ID" value="CAG8829295.1"/>
    <property type="molecule type" value="Genomic_DNA"/>
</dbReference>
<feature type="non-terminal residue" evidence="1">
    <location>
        <position position="126"/>
    </location>
</feature>
<gene>
    <name evidence="1" type="ORF">RPERSI_LOCUS27467</name>
</gene>
<evidence type="ECO:0000313" key="2">
    <source>
        <dbReference type="Proteomes" id="UP000789920"/>
    </source>
</evidence>
<feature type="non-terminal residue" evidence="1">
    <location>
        <position position="1"/>
    </location>
</feature>
<reference evidence="1" key="1">
    <citation type="submission" date="2021-06" db="EMBL/GenBank/DDBJ databases">
        <authorList>
            <person name="Kallberg Y."/>
            <person name="Tangrot J."/>
            <person name="Rosling A."/>
        </authorList>
    </citation>
    <scope>NUCLEOTIDE SEQUENCE</scope>
    <source>
        <strain evidence="1">MA461A</strain>
    </source>
</reference>
<keyword evidence="2" id="KW-1185">Reference proteome</keyword>
<organism evidence="1 2">
    <name type="scientific">Racocetra persica</name>
    <dbReference type="NCBI Taxonomy" id="160502"/>
    <lineage>
        <taxon>Eukaryota</taxon>
        <taxon>Fungi</taxon>
        <taxon>Fungi incertae sedis</taxon>
        <taxon>Mucoromycota</taxon>
        <taxon>Glomeromycotina</taxon>
        <taxon>Glomeromycetes</taxon>
        <taxon>Diversisporales</taxon>
        <taxon>Gigasporaceae</taxon>
        <taxon>Racocetra</taxon>
    </lineage>
</organism>
<proteinExistence type="predicted"/>
<protein>
    <submittedName>
        <fullName evidence="1">16017_t:CDS:1</fullName>
    </submittedName>
</protein>
<comment type="caution">
    <text evidence="1">The sequence shown here is derived from an EMBL/GenBank/DDBJ whole genome shotgun (WGS) entry which is preliminary data.</text>
</comment>
<sequence length="126" mass="14485">VNCEASTFYAVNAASNVSHTVNAEANTLCNNVVDNEVKTSSSKTLYDFSLLRVVYIFWSWDDVDSFLKTYSQYHRFAIIKKKVEQRDNSTIKHSSFGYEFEKSIYPKKVLISMFTLINSQNSKDVN</sequence>
<dbReference type="Proteomes" id="UP000789920">
    <property type="component" value="Unassembled WGS sequence"/>
</dbReference>
<name>A0ACA9S9G1_9GLOM</name>
<evidence type="ECO:0000313" key="1">
    <source>
        <dbReference type="EMBL" id="CAG8829295.1"/>
    </source>
</evidence>
<accession>A0ACA9S9G1</accession>